<comment type="caution">
    <text evidence="3">The sequence shown here is derived from an EMBL/GenBank/DDBJ whole genome shotgun (WGS) entry which is preliminary data.</text>
</comment>
<feature type="compositionally biased region" description="Basic and acidic residues" evidence="2">
    <location>
        <begin position="46"/>
        <end position="60"/>
    </location>
</feature>
<sequence>MAQPQQSQQQTWTDAEWAEWRRSQQNNGQGSSNDHQTNNGAPGKQGDGKRDGADETKATGKDLLPLPDSWKLKLKHDRNEQHARNDFSTVMRLCNRQLQRMHHQWQTELQEHKQQDGVINKISIMTQAQNQREIDRLKEIELEFTIQKTNHEHAMAAEKKKHQEMLYTALAEEKKKAQETTDQLEDTYEANFEKAAKKSKEMEAMYEAKLEEAAKKSKEMEAMYEAKLKEAETKTLTMEAMGEAKLEALKAECHSKMRKTKQDYKQKISHKLRERNTTYSKKMENMSAAHNSYKGKVMKSVELWRRALSTRDDKILQLQLQLNLRKERADSEAKDAKHEDQAKVWDLTLRFYEFPAGTCARKIVPTQAHSVPE</sequence>
<name>A0A813ACA9_9DINO</name>
<dbReference type="EMBL" id="CAJNJA010057981">
    <property type="protein sequence ID" value="CAE7864120.1"/>
    <property type="molecule type" value="Genomic_DNA"/>
</dbReference>
<organism evidence="3 4">
    <name type="scientific">Symbiodinium necroappetens</name>
    <dbReference type="NCBI Taxonomy" id="1628268"/>
    <lineage>
        <taxon>Eukaryota</taxon>
        <taxon>Sar</taxon>
        <taxon>Alveolata</taxon>
        <taxon>Dinophyceae</taxon>
        <taxon>Suessiales</taxon>
        <taxon>Symbiodiniaceae</taxon>
        <taxon>Symbiodinium</taxon>
    </lineage>
</organism>
<feature type="region of interest" description="Disordered" evidence="2">
    <location>
        <begin position="1"/>
        <end position="65"/>
    </location>
</feature>
<dbReference type="OrthoDB" id="433460at2759"/>
<gene>
    <name evidence="3" type="ORF">SNEC2469_LOCUS27498</name>
</gene>
<keyword evidence="4" id="KW-1185">Reference proteome</keyword>
<evidence type="ECO:0000256" key="2">
    <source>
        <dbReference type="SAM" id="MobiDB-lite"/>
    </source>
</evidence>
<feature type="coiled-coil region" evidence="1">
    <location>
        <begin position="167"/>
        <end position="234"/>
    </location>
</feature>
<proteinExistence type="predicted"/>
<accession>A0A813ACA9</accession>
<evidence type="ECO:0000256" key="1">
    <source>
        <dbReference type="SAM" id="Coils"/>
    </source>
</evidence>
<dbReference type="AlphaFoldDB" id="A0A813ACA9"/>
<dbReference type="Proteomes" id="UP000601435">
    <property type="component" value="Unassembled WGS sequence"/>
</dbReference>
<feature type="compositionally biased region" description="Low complexity" evidence="2">
    <location>
        <begin position="1"/>
        <end position="10"/>
    </location>
</feature>
<protein>
    <submittedName>
        <fullName evidence="3">Uncharacterized protein</fullName>
    </submittedName>
</protein>
<feature type="compositionally biased region" description="Polar residues" evidence="2">
    <location>
        <begin position="23"/>
        <end position="40"/>
    </location>
</feature>
<reference evidence="3" key="1">
    <citation type="submission" date="2021-02" db="EMBL/GenBank/DDBJ databases">
        <authorList>
            <person name="Dougan E. K."/>
            <person name="Rhodes N."/>
            <person name="Thang M."/>
            <person name="Chan C."/>
        </authorList>
    </citation>
    <scope>NUCLEOTIDE SEQUENCE</scope>
</reference>
<evidence type="ECO:0000313" key="3">
    <source>
        <dbReference type="EMBL" id="CAE7864120.1"/>
    </source>
</evidence>
<keyword evidence="1" id="KW-0175">Coiled coil</keyword>
<evidence type="ECO:0000313" key="4">
    <source>
        <dbReference type="Proteomes" id="UP000601435"/>
    </source>
</evidence>